<dbReference type="AlphaFoldDB" id="U4TQA4"/>
<evidence type="ECO:0000256" key="1">
    <source>
        <dbReference type="SAM" id="SignalP"/>
    </source>
</evidence>
<keyword evidence="1" id="KW-0732">Signal</keyword>
<feature type="signal peptide" evidence="1">
    <location>
        <begin position="1"/>
        <end position="20"/>
    </location>
</feature>
<dbReference type="STRING" id="1231336.L248_1616"/>
<dbReference type="Proteomes" id="UP000030647">
    <property type="component" value="Unassembled WGS sequence"/>
</dbReference>
<proteinExistence type="predicted"/>
<keyword evidence="4" id="KW-1185">Reference proteome</keyword>
<organism evidence="3 4">
    <name type="scientific">Schleiferilactobacillus shenzhenensis LY-73</name>
    <dbReference type="NCBI Taxonomy" id="1231336"/>
    <lineage>
        <taxon>Bacteria</taxon>
        <taxon>Bacillati</taxon>
        <taxon>Bacillota</taxon>
        <taxon>Bacilli</taxon>
        <taxon>Lactobacillales</taxon>
        <taxon>Lactobacillaceae</taxon>
        <taxon>Schleiferilactobacillus</taxon>
    </lineage>
</organism>
<feature type="domain" description="S-layer protein C-terminal" evidence="2">
    <location>
        <begin position="50"/>
        <end position="106"/>
    </location>
</feature>
<name>U4TQA4_9LACO</name>
<dbReference type="Pfam" id="PF03217">
    <property type="entry name" value="SlpA"/>
    <property type="match status" value="1"/>
</dbReference>
<evidence type="ECO:0000313" key="4">
    <source>
        <dbReference type="Proteomes" id="UP000030647"/>
    </source>
</evidence>
<accession>U4TQA4</accession>
<reference evidence="4" key="1">
    <citation type="journal article" date="2013" name="Genome Announc.">
        <title>Whole-Genome Sequencing of Lactobacillus shenzhenensis Strain LY-73T.</title>
        <authorList>
            <person name="Lin Z."/>
            <person name="Liu Z."/>
            <person name="Yang R."/>
            <person name="Zou Y."/>
            <person name="Wan D."/>
            <person name="Chen J."/>
            <person name="Guo M."/>
            <person name="Zhao J."/>
            <person name="Fang C."/>
            <person name="Yang R."/>
            <person name="Liu F."/>
        </authorList>
    </citation>
    <scope>NUCLEOTIDE SEQUENCE [LARGE SCALE GENOMIC DNA]</scope>
    <source>
        <strain evidence="4">LY-73</strain>
    </source>
</reference>
<gene>
    <name evidence="3" type="ORF">L248_1616</name>
</gene>
<dbReference type="RefSeq" id="WP_022530623.1">
    <property type="nucleotide sequence ID" value="NZ_KI271605.1"/>
</dbReference>
<feature type="chain" id="PRO_5038806055" description="S-layer protein C-terminal domain-containing protein" evidence="1">
    <location>
        <begin position="21"/>
        <end position="268"/>
    </location>
</feature>
<evidence type="ECO:0000313" key="3">
    <source>
        <dbReference type="EMBL" id="ERL64083.1"/>
    </source>
</evidence>
<dbReference type="HOGENOM" id="CLU_1052891_0_0_9"/>
<dbReference type="InterPro" id="IPR024968">
    <property type="entry name" value="SlpA_C_lactobacillus"/>
</dbReference>
<sequence>MKLSKSVLLAATLLSAGALAAAPLATSQAASGSLIATQTTKTEDLPALSTVYVKKNAAPLYADAQLTKKTGRTLAFGTAWRAFTKTTTASGDLSYKVGTNQYVAAADATMDPSAVATTAKESGVVYVNAKGGADTHSWKTGKVNGHLAYGTAWKYGTVAINGSTKVTGYFVSGDQVLNTEDVTFTKPGTTPVDPSQLRRGVFTVKYPAHPSWAIAKYTLKNGSLKYAGALPAGSRWLAYGTMKIGGQYYFDLGNQYVPVAYGTFTPAK</sequence>
<protein>
    <recommendedName>
        <fullName evidence="2">S-layer protein C-terminal domain-containing protein</fullName>
    </recommendedName>
</protein>
<evidence type="ECO:0000259" key="2">
    <source>
        <dbReference type="Pfam" id="PF03217"/>
    </source>
</evidence>
<dbReference type="EMBL" id="KI271605">
    <property type="protein sequence ID" value="ERL64083.1"/>
    <property type="molecule type" value="Genomic_DNA"/>
</dbReference>
<dbReference type="OrthoDB" id="2294419at2"/>
<dbReference type="eggNOG" id="ENOG5030B18">
    <property type="taxonomic scope" value="Bacteria"/>
</dbReference>